<name>A0A8S5PY08_9CAUD</name>
<evidence type="ECO:0000313" key="1">
    <source>
        <dbReference type="EMBL" id="DAE11926.1"/>
    </source>
</evidence>
<organism evidence="1">
    <name type="scientific">Myoviridae sp. ctBtT5</name>
    <dbReference type="NCBI Taxonomy" id="2825048"/>
    <lineage>
        <taxon>Viruses</taxon>
        <taxon>Duplodnaviria</taxon>
        <taxon>Heunggongvirae</taxon>
        <taxon>Uroviricota</taxon>
        <taxon>Caudoviricetes</taxon>
    </lineage>
</organism>
<sequence>MRKWSVFFEDFLVSISCELKWSYFSIIKGYSWHLSNTSLLYFSEFYFFHKLCLWLKFLS</sequence>
<proteinExistence type="predicted"/>
<reference evidence="1" key="1">
    <citation type="journal article" date="2021" name="Proc. Natl. Acad. Sci. U.S.A.">
        <title>A Catalog of Tens of Thousands of Viruses from Human Metagenomes Reveals Hidden Associations with Chronic Diseases.</title>
        <authorList>
            <person name="Tisza M.J."/>
            <person name="Buck C.B."/>
        </authorList>
    </citation>
    <scope>NUCLEOTIDE SEQUENCE</scope>
    <source>
        <strain evidence="1">CtBtT5</strain>
    </source>
</reference>
<accession>A0A8S5PY08</accession>
<dbReference type="EMBL" id="BK015540">
    <property type="protein sequence ID" value="DAE11926.1"/>
    <property type="molecule type" value="Genomic_DNA"/>
</dbReference>
<protein>
    <submittedName>
        <fullName evidence="1">Uncharacterized protein</fullName>
    </submittedName>
</protein>